<proteinExistence type="predicted"/>
<protein>
    <submittedName>
        <fullName evidence="5">DUF4880 domain-containing protein</fullName>
    </submittedName>
</protein>
<evidence type="ECO:0000313" key="5">
    <source>
        <dbReference type="EMBL" id="RSV04127.1"/>
    </source>
</evidence>
<gene>
    <name evidence="4" type="ORF">BRX40_10945</name>
    <name evidence="5" type="ORF">CA257_08640</name>
</gene>
<reference evidence="4" key="1">
    <citation type="submission" date="2016-12" db="EMBL/GenBank/DDBJ databases">
        <title>Whole genome sequencing of Sphingomonas koreensis.</title>
        <authorList>
            <person name="Conlan S."/>
            <person name="Thomas P.J."/>
            <person name="Mullikin J."/>
            <person name="Palmore T.N."/>
            <person name="Frank K.M."/>
            <person name="Segre J.A."/>
        </authorList>
    </citation>
    <scope>NUCLEOTIDE SEQUENCE</scope>
    <source>
        <strain evidence="4">ABOJV</strain>
    </source>
</reference>
<dbReference type="Proteomes" id="UP000185161">
    <property type="component" value="Chromosome"/>
</dbReference>
<accession>A0A1L6JBJ1</accession>
<dbReference type="PIRSF" id="PIRSF018266">
    <property type="entry name" value="FecR"/>
    <property type="match status" value="1"/>
</dbReference>
<organism evidence="4 6">
    <name type="scientific">Sphingomonas koreensis</name>
    <dbReference type="NCBI Taxonomy" id="93064"/>
    <lineage>
        <taxon>Bacteria</taxon>
        <taxon>Pseudomonadati</taxon>
        <taxon>Pseudomonadota</taxon>
        <taxon>Alphaproteobacteria</taxon>
        <taxon>Sphingomonadales</taxon>
        <taxon>Sphingomonadaceae</taxon>
        <taxon>Sphingomonas</taxon>
    </lineage>
</organism>
<evidence type="ECO:0000313" key="6">
    <source>
        <dbReference type="Proteomes" id="UP000185161"/>
    </source>
</evidence>
<sequence>MISLARTNPTLGMTPDEAAIYWVLQHDRGDLTPAEQASFDAWLAASETHARAFRKANGVWDVFDQADADPHLSALRQAALATRPTPRRWVVPVVGTGLAACLTAAALMLPGQLGLNGGPARGPAGEVASAAAGAQPAPMRFATAKGERRLVRLPDGTRVTLNTDTAVALAYTPNGRLVRLTRGQALFEVAKDPARPFTVEAAGRRVTALGTVFEVRLDPGRMKVVLVEGRVVVDHAAATPEASAPAPTLLKPGQALVAELGVPQRVAPVDVGDELLWRDGYVSLEDAPLASAAAEMSRYTAAPIRVLDDETGRMRISGVFRTGDADRFTGLVRELLPVRIDRQADGSLVIANASAKKTSRADVEN</sequence>
<evidence type="ECO:0000256" key="1">
    <source>
        <dbReference type="SAM" id="Phobius"/>
    </source>
</evidence>
<reference evidence="5 7" key="3">
    <citation type="submission" date="2018-07" db="EMBL/GenBank/DDBJ databases">
        <title>Genomic and Epidemiologic Investigation of an Indolent Hospital Outbreak.</title>
        <authorList>
            <person name="Johnson R.C."/>
            <person name="Deming C."/>
            <person name="Conlan S."/>
            <person name="Zellmer C.J."/>
            <person name="Michelin A.V."/>
            <person name="Lee-Lin S."/>
            <person name="Thomas P.J."/>
            <person name="Park M."/>
            <person name="Weingarten R.A."/>
            <person name="Less J."/>
            <person name="Dekker J.P."/>
            <person name="Frank K.M."/>
            <person name="Musser K.A."/>
            <person name="Mcquiston J.R."/>
            <person name="Henderson D.K."/>
            <person name="Lau A.F."/>
            <person name="Palmore T.N."/>
            <person name="Segre J.A."/>
        </authorList>
    </citation>
    <scope>NUCLEOTIDE SEQUENCE [LARGE SCALE GENOMIC DNA]</scope>
    <source>
        <strain evidence="5 7">SK-NIH.Env10_0317</strain>
    </source>
</reference>
<keyword evidence="1" id="KW-0812">Transmembrane</keyword>
<keyword evidence="1" id="KW-0472">Membrane</keyword>
<feature type="domain" description="FecR N-terminal" evidence="3">
    <location>
        <begin position="17"/>
        <end position="56"/>
    </location>
</feature>
<dbReference type="Pfam" id="PF16220">
    <property type="entry name" value="DUF4880"/>
    <property type="match status" value="1"/>
</dbReference>
<name>A0A1L6JBJ1_9SPHN</name>
<keyword evidence="6" id="KW-1185">Reference proteome</keyword>
<dbReference type="RefSeq" id="WP_075151596.1">
    <property type="nucleotide sequence ID" value="NZ_CP018820.1"/>
</dbReference>
<evidence type="ECO:0000259" key="2">
    <source>
        <dbReference type="Pfam" id="PF04773"/>
    </source>
</evidence>
<dbReference type="PANTHER" id="PTHR30273">
    <property type="entry name" value="PERIPLASMIC SIGNAL SENSOR AND SIGMA FACTOR ACTIVATOR FECR-RELATED"/>
    <property type="match status" value="1"/>
</dbReference>
<evidence type="ECO:0000259" key="3">
    <source>
        <dbReference type="Pfam" id="PF16220"/>
    </source>
</evidence>
<reference evidence="6" key="2">
    <citation type="submission" date="2016-12" db="EMBL/GenBank/DDBJ databases">
        <title>Whole genome sequencing of Sphingomonas sp. ABOJV.</title>
        <authorList>
            <person name="Conlan S."/>
            <person name="Thomas P.J."/>
            <person name="Mullikin J."/>
            <person name="Palmore T.N."/>
            <person name="Frank K.M."/>
            <person name="Segre J.A."/>
        </authorList>
    </citation>
    <scope>NUCLEOTIDE SEQUENCE [LARGE SCALE GENOMIC DNA]</scope>
    <source>
        <strain evidence="6">ABOJV</strain>
    </source>
</reference>
<dbReference type="InterPro" id="IPR032623">
    <property type="entry name" value="FecR_N"/>
</dbReference>
<dbReference type="AlphaFoldDB" id="A0A1L6JBJ1"/>
<dbReference type="STRING" id="93064.BRX40_10945"/>
<dbReference type="GO" id="GO:0016989">
    <property type="term" value="F:sigma factor antagonist activity"/>
    <property type="evidence" value="ECO:0007669"/>
    <property type="project" value="TreeGrafter"/>
</dbReference>
<feature type="domain" description="FecR protein" evidence="2">
    <location>
        <begin position="141"/>
        <end position="231"/>
    </location>
</feature>
<dbReference type="OrthoDB" id="9798846at2"/>
<dbReference type="InterPro" id="IPR006860">
    <property type="entry name" value="FecR"/>
</dbReference>
<dbReference type="EMBL" id="CP018820">
    <property type="protein sequence ID" value="APR52870.1"/>
    <property type="molecule type" value="Genomic_DNA"/>
</dbReference>
<dbReference type="GeneID" id="44133079"/>
<evidence type="ECO:0000313" key="7">
    <source>
        <dbReference type="Proteomes" id="UP000286681"/>
    </source>
</evidence>
<dbReference type="Proteomes" id="UP000286681">
    <property type="component" value="Unassembled WGS sequence"/>
</dbReference>
<dbReference type="EMBL" id="QQWO01000006">
    <property type="protein sequence ID" value="RSV04127.1"/>
    <property type="molecule type" value="Genomic_DNA"/>
</dbReference>
<dbReference type="Pfam" id="PF04773">
    <property type="entry name" value="FecR"/>
    <property type="match status" value="1"/>
</dbReference>
<keyword evidence="1" id="KW-1133">Transmembrane helix</keyword>
<evidence type="ECO:0000313" key="4">
    <source>
        <dbReference type="EMBL" id="APR52870.1"/>
    </source>
</evidence>
<dbReference type="InterPro" id="IPR012373">
    <property type="entry name" value="Ferrdict_sens_TM"/>
</dbReference>
<dbReference type="Gene3D" id="2.60.120.1440">
    <property type="match status" value="1"/>
</dbReference>
<feature type="transmembrane region" description="Helical" evidence="1">
    <location>
        <begin position="89"/>
        <end position="109"/>
    </location>
</feature>
<dbReference type="KEGG" id="skr:BRX40_10945"/>
<dbReference type="PANTHER" id="PTHR30273:SF2">
    <property type="entry name" value="PROTEIN FECR"/>
    <property type="match status" value="1"/>
</dbReference>